<dbReference type="Pfam" id="PF04966">
    <property type="entry name" value="OprB"/>
    <property type="match status" value="1"/>
</dbReference>
<keyword evidence="2" id="KW-0732">Signal</keyword>
<dbReference type="GO" id="GO:0008643">
    <property type="term" value="P:carbohydrate transport"/>
    <property type="evidence" value="ECO:0007669"/>
    <property type="project" value="InterPro"/>
</dbReference>
<dbReference type="RefSeq" id="WP_369789652.1">
    <property type="nucleotide sequence ID" value="NZ_CP165628.1"/>
</dbReference>
<dbReference type="PANTHER" id="PTHR37944:SF1">
    <property type="entry name" value="PORIN B"/>
    <property type="match status" value="1"/>
</dbReference>
<accession>A0AB39VTS1</accession>
<dbReference type="InterPro" id="IPR052932">
    <property type="entry name" value="OprB_Porin"/>
</dbReference>
<name>A0AB39VTS1_9GAMM</name>
<evidence type="ECO:0000313" key="4">
    <source>
        <dbReference type="EMBL" id="XDU73091.1"/>
    </source>
</evidence>
<dbReference type="AlphaFoldDB" id="A0AB39VTS1"/>
<dbReference type="InterPro" id="IPR007049">
    <property type="entry name" value="Carb-sel_porin_OprB"/>
</dbReference>
<feature type="region of interest" description="Disordered" evidence="3">
    <location>
        <begin position="119"/>
        <end position="138"/>
    </location>
</feature>
<dbReference type="InterPro" id="IPR038673">
    <property type="entry name" value="OprB_sf"/>
</dbReference>
<dbReference type="Gene3D" id="2.40.160.180">
    <property type="entry name" value="Carbohydrate-selective porin OprB"/>
    <property type="match status" value="1"/>
</dbReference>
<feature type="signal peptide" evidence="2">
    <location>
        <begin position="1"/>
        <end position="29"/>
    </location>
</feature>
<proteinExistence type="inferred from homology"/>
<dbReference type="GO" id="GO:0016020">
    <property type="term" value="C:membrane"/>
    <property type="evidence" value="ECO:0007669"/>
    <property type="project" value="InterPro"/>
</dbReference>
<dbReference type="GO" id="GO:0015288">
    <property type="term" value="F:porin activity"/>
    <property type="evidence" value="ECO:0007669"/>
    <property type="project" value="InterPro"/>
</dbReference>
<protein>
    <submittedName>
        <fullName evidence="4">Carbohydrate porin</fullName>
    </submittedName>
</protein>
<feature type="chain" id="PRO_5044042434" evidence="2">
    <location>
        <begin position="30"/>
        <end position="452"/>
    </location>
</feature>
<evidence type="ECO:0000256" key="1">
    <source>
        <dbReference type="ARBA" id="ARBA00008769"/>
    </source>
</evidence>
<dbReference type="PANTHER" id="PTHR37944">
    <property type="entry name" value="PORIN B"/>
    <property type="match status" value="1"/>
</dbReference>
<reference evidence="4" key="1">
    <citation type="submission" date="2024-07" db="EMBL/GenBank/DDBJ databases">
        <authorList>
            <person name="Biller S.J."/>
        </authorList>
    </citation>
    <scope>NUCLEOTIDE SEQUENCE</scope>
    <source>
        <strain evidence="4">WC2420</strain>
    </source>
</reference>
<organism evidence="4">
    <name type="scientific">Rouxiella sp. WC2420</name>
    <dbReference type="NCBI Taxonomy" id="3234145"/>
    <lineage>
        <taxon>Bacteria</taxon>
        <taxon>Pseudomonadati</taxon>
        <taxon>Pseudomonadota</taxon>
        <taxon>Gammaproteobacteria</taxon>
        <taxon>Enterobacterales</taxon>
        <taxon>Yersiniaceae</taxon>
        <taxon>Rouxiella</taxon>
    </lineage>
</organism>
<sequence length="452" mass="49841">MANKSPLRFKKLYLACSVGLLFSSAHVLAADAAGPFSEDSTYMLGDWGGTRSSLKDEGIDFQLNYTSETGSNFSGGYDKHTTARYSDQWQAGTTLDLDKLLNWKDTIFQFTVTNRNGRNISNDAVGDPRSGTLSSSQEVWGRGQTTRLTQFWISQGYFNDTLNIKAGRMTVGEDFDSLNSNFQNLALGSGQAGNWRGDRWYNWPVSQWGGRIKLNFTPEVYAQVGIYNQNPKNYNTGNGFRLDTTGTVGNLVPVEFGWKPSLGPEQLPGKYAVGAYYSSTKGNVYSSGSIQNGSEVYDRDAHAYGGYLLVQQQLTSVAGDKNRGLTLTVQGVMNDKKTSKTDNYQEVAVTYRGIFDSRPKDELGFGVARIHVNKDVTETQREQNAANGVDNYNNPTYLPIQSGAEVNYELYYGIQVANWLTIRPNLQYVSSPGAVSQVKDAFIGGVMVNLAL</sequence>
<gene>
    <name evidence="4" type="ORF">AB3G37_02945</name>
</gene>
<comment type="similarity">
    <text evidence="1 2">Belongs to the OprB family.</text>
</comment>
<dbReference type="EMBL" id="CP165628">
    <property type="protein sequence ID" value="XDU73091.1"/>
    <property type="molecule type" value="Genomic_DNA"/>
</dbReference>
<evidence type="ECO:0000256" key="2">
    <source>
        <dbReference type="RuleBase" id="RU363072"/>
    </source>
</evidence>
<evidence type="ECO:0000256" key="3">
    <source>
        <dbReference type="SAM" id="MobiDB-lite"/>
    </source>
</evidence>